<dbReference type="InterPro" id="IPR036623">
    <property type="entry name" value="Hemimethylated_DNA-bd_sf"/>
</dbReference>
<dbReference type="InterPro" id="IPR011722">
    <property type="entry name" value="Hemimethylated_DNA-bd_dom"/>
</dbReference>
<evidence type="ECO:0000259" key="2">
    <source>
        <dbReference type="PROSITE" id="PS50181"/>
    </source>
</evidence>
<keyword evidence="4" id="KW-1185">Reference proteome</keyword>
<organism evidence="3 4">
    <name type="scientific">Thielaviopsis punctulata</name>
    <dbReference type="NCBI Taxonomy" id="72032"/>
    <lineage>
        <taxon>Eukaryota</taxon>
        <taxon>Fungi</taxon>
        <taxon>Dikarya</taxon>
        <taxon>Ascomycota</taxon>
        <taxon>Pezizomycotina</taxon>
        <taxon>Sordariomycetes</taxon>
        <taxon>Hypocreomycetidae</taxon>
        <taxon>Microascales</taxon>
        <taxon>Ceratocystidaceae</taxon>
        <taxon>Thielaviopsis</taxon>
    </lineage>
</organism>
<dbReference type="AlphaFoldDB" id="A0A0F4Z711"/>
<dbReference type="SUPFAM" id="SSF141255">
    <property type="entry name" value="YccV-like"/>
    <property type="match status" value="1"/>
</dbReference>
<dbReference type="Pfam" id="PF12937">
    <property type="entry name" value="F-box-like"/>
    <property type="match status" value="1"/>
</dbReference>
<dbReference type="InterPro" id="IPR001810">
    <property type="entry name" value="F-box_dom"/>
</dbReference>
<comment type="caution">
    <text evidence="3">The sequence shown here is derived from an EMBL/GenBank/DDBJ whole genome shotgun (WGS) entry which is preliminary data.</text>
</comment>
<evidence type="ECO:0000313" key="4">
    <source>
        <dbReference type="Proteomes" id="UP000033483"/>
    </source>
</evidence>
<dbReference type="PANTHER" id="PTHR31350">
    <property type="entry name" value="SI:DKEY-261L7.2"/>
    <property type="match status" value="1"/>
</dbReference>
<dbReference type="Pfam" id="PF08755">
    <property type="entry name" value="YccV-like"/>
    <property type="match status" value="1"/>
</dbReference>
<dbReference type="EMBL" id="LAEV01002234">
    <property type="protein sequence ID" value="KKA26339.1"/>
    <property type="molecule type" value="Genomic_DNA"/>
</dbReference>
<dbReference type="InterPro" id="IPR032698">
    <property type="entry name" value="SirB1_N"/>
</dbReference>
<dbReference type="Gene3D" id="2.30.30.390">
    <property type="entry name" value="Hemimethylated DNA-binding domain"/>
    <property type="match status" value="1"/>
</dbReference>
<dbReference type="GO" id="GO:0003677">
    <property type="term" value="F:DNA binding"/>
    <property type="evidence" value="ECO:0007669"/>
    <property type="project" value="InterPro"/>
</dbReference>
<dbReference type="PROSITE" id="PS50181">
    <property type="entry name" value="FBOX"/>
    <property type="match status" value="1"/>
</dbReference>
<evidence type="ECO:0000256" key="1">
    <source>
        <dbReference type="SAM" id="MobiDB-lite"/>
    </source>
</evidence>
<dbReference type="InterPro" id="IPR036047">
    <property type="entry name" value="F-box-like_dom_sf"/>
</dbReference>
<dbReference type="Pfam" id="PF13369">
    <property type="entry name" value="Transglut_core2"/>
    <property type="match status" value="1"/>
</dbReference>
<name>A0A0F4Z711_9PEZI</name>
<dbReference type="SUPFAM" id="SSF81383">
    <property type="entry name" value="F-box domain"/>
    <property type="match status" value="1"/>
</dbReference>
<dbReference type="PANTHER" id="PTHR31350:SF27">
    <property type="entry name" value="HEMIMETHYLATED DNA-BINDING DOMAIN-CONTAINING PROTEIN"/>
    <property type="match status" value="1"/>
</dbReference>
<dbReference type="SMART" id="SM00256">
    <property type="entry name" value="FBOX"/>
    <property type="match status" value="1"/>
</dbReference>
<feature type="domain" description="F-box" evidence="2">
    <location>
        <begin position="2"/>
        <end position="49"/>
    </location>
</feature>
<feature type="region of interest" description="Disordered" evidence="1">
    <location>
        <begin position="483"/>
        <end position="509"/>
    </location>
</feature>
<dbReference type="SMART" id="SM00992">
    <property type="entry name" value="YccV-like"/>
    <property type="match status" value="1"/>
</dbReference>
<protein>
    <recommendedName>
        <fullName evidence="2">F-box domain-containing protein</fullName>
    </recommendedName>
</protein>
<gene>
    <name evidence="3" type="ORF">TD95_004522</name>
</gene>
<dbReference type="OrthoDB" id="28868at2759"/>
<reference evidence="3 4" key="1">
    <citation type="submission" date="2015-03" db="EMBL/GenBank/DDBJ databases">
        <authorList>
            <person name="Radwan O."/>
            <person name="Al-Naeli F.A."/>
            <person name="Rendon G.A."/>
            <person name="Fields C."/>
        </authorList>
    </citation>
    <scope>NUCLEOTIDE SEQUENCE [LARGE SCALE GENOMIC DNA]</scope>
    <source>
        <strain evidence="3">CR-DP1</strain>
    </source>
</reference>
<evidence type="ECO:0000313" key="3">
    <source>
        <dbReference type="EMBL" id="KKA26339.1"/>
    </source>
</evidence>
<dbReference type="Gene3D" id="1.20.1280.50">
    <property type="match status" value="1"/>
</dbReference>
<dbReference type="Proteomes" id="UP000033483">
    <property type="component" value="Unassembled WGS sequence"/>
</dbReference>
<sequence length="637" mass="73481">MTTGFLDLPNEIIHLILAYISPEDNLCNVQLVNRLLHFLASDNRLWKLHCSSIGYWSPHHDIQNKMQARLDSVKWKRLYVLRKKRNHEAERLMSKAVESRQGRMLRLEQMSVLGPDVKDYLLDQIGLKITKHEDALARQFHANISLASMHRAMAISRWLRFSPHKMTGNAQSIVAQFQNYAKRPWAPGDLEEIMTGLDMFAPTLRSRDISWLIMLKSSQTLDKITQEFRNDNPDFARLSTREKATRINVWLRYSRYTGIKAEGRTFYYLRCAFLGQALAFDDHVSIPLIQCVIYCCVATRLGLKADCCMFPGKLHVIVQAPRDQYLDGPSNSYQPPSQDERHLIHMFLSPYDCDTEISLRDLERSVTPWGFHPGTDGILQPMNPADVILRNARNIQSNCERIQRMDPNVGYQASLLLESAGYNNVITSSYAAQWIQVLFTPMWDPSFRTHATNLLERVRSTWPEDYWIVQRFFPPFDSSGLSRTKIGPHSPTSTMMPYRPSDVDDGRDDTRVVPRYRDADGGPAKYRVGQVFQHARYSHIGVITGWLENRMSKERRTAVGGSADAVVQEEPEVKIFYYCLAGPNAIPALVTEDNIRIVTNMDALPFELFNRCGKYFKNFDMKRYEFVSNIKDEYPDD</sequence>
<accession>A0A0F4Z711</accession>
<proteinExistence type="predicted"/>